<organism evidence="2 3">
    <name type="scientific">Circinella minor</name>
    <dbReference type="NCBI Taxonomy" id="1195481"/>
    <lineage>
        <taxon>Eukaryota</taxon>
        <taxon>Fungi</taxon>
        <taxon>Fungi incertae sedis</taxon>
        <taxon>Mucoromycota</taxon>
        <taxon>Mucoromycotina</taxon>
        <taxon>Mucoromycetes</taxon>
        <taxon>Mucorales</taxon>
        <taxon>Lichtheimiaceae</taxon>
        <taxon>Circinella</taxon>
    </lineage>
</organism>
<dbReference type="SMART" id="SM00028">
    <property type="entry name" value="TPR"/>
    <property type="match status" value="6"/>
</dbReference>
<keyword evidence="1" id="KW-0472">Membrane</keyword>
<evidence type="ECO:0000256" key="1">
    <source>
        <dbReference type="SAM" id="Phobius"/>
    </source>
</evidence>
<reference evidence="2 3" key="1">
    <citation type="submission" date="2020-12" db="EMBL/GenBank/DDBJ databases">
        <title>Metabolic potential, ecology and presence of endohyphal bacteria is reflected in genomic diversity of Mucoromycotina.</title>
        <authorList>
            <person name="Muszewska A."/>
            <person name="Okrasinska A."/>
            <person name="Steczkiewicz K."/>
            <person name="Drgas O."/>
            <person name="Orlowska M."/>
            <person name="Perlinska-Lenart U."/>
            <person name="Aleksandrzak-Piekarczyk T."/>
            <person name="Szatraj K."/>
            <person name="Zielenkiewicz U."/>
            <person name="Pilsyk S."/>
            <person name="Malc E."/>
            <person name="Mieczkowski P."/>
            <person name="Kruszewska J.S."/>
            <person name="Biernat P."/>
            <person name="Pawlowska J."/>
        </authorList>
    </citation>
    <scope>NUCLEOTIDE SEQUENCE [LARGE SCALE GENOMIC DNA]</scope>
    <source>
        <strain evidence="2 3">CBS 142.35</strain>
    </source>
</reference>
<comment type="caution">
    <text evidence="2">The sequence shown here is derived from an EMBL/GenBank/DDBJ whole genome shotgun (WGS) entry which is preliminary data.</text>
</comment>
<dbReference type="InterPro" id="IPR011990">
    <property type="entry name" value="TPR-like_helical_dom_sf"/>
</dbReference>
<proteinExistence type="predicted"/>
<evidence type="ECO:0000313" key="2">
    <source>
        <dbReference type="EMBL" id="KAG2219759.1"/>
    </source>
</evidence>
<dbReference type="EMBL" id="JAEPRB010000165">
    <property type="protein sequence ID" value="KAG2219759.1"/>
    <property type="molecule type" value="Genomic_DNA"/>
</dbReference>
<gene>
    <name evidence="2" type="ORF">INT45_008590</name>
</gene>
<keyword evidence="1" id="KW-0812">Transmembrane</keyword>
<keyword evidence="1" id="KW-1133">Transmembrane helix</keyword>
<accession>A0A8H7VM76</accession>
<protein>
    <submittedName>
        <fullName evidence="2">Uncharacterized protein</fullName>
    </submittedName>
</protein>
<dbReference type="SUPFAM" id="SSF48452">
    <property type="entry name" value="TPR-like"/>
    <property type="match status" value="2"/>
</dbReference>
<dbReference type="PANTHER" id="PTHR28142:SF1">
    <property type="entry name" value="MITOCHONDRIAL INNER MEMBRANE I-AAA PROTEASE SUPERCOMPLEX SUBUNIT MGR3-RELATED"/>
    <property type="match status" value="1"/>
</dbReference>
<dbReference type="AlphaFoldDB" id="A0A8H7VM76"/>
<feature type="transmembrane region" description="Helical" evidence="1">
    <location>
        <begin position="61"/>
        <end position="81"/>
    </location>
</feature>
<dbReference type="PANTHER" id="PTHR28142">
    <property type="entry name" value="MITOCHONDRIAL INNER MEMBRANE I-AAA PROTEASE SUPERCOMPLEX SUBUNIT MGR3-RELATED"/>
    <property type="match status" value="1"/>
</dbReference>
<feature type="non-terminal residue" evidence="2">
    <location>
        <position position="1"/>
    </location>
</feature>
<dbReference type="OrthoDB" id="10050400at2759"/>
<dbReference type="InterPro" id="IPR019734">
    <property type="entry name" value="TPR_rpt"/>
</dbReference>
<dbReference type="Pfam" id="PF13181">
    <property type="entry name" value="TPR_8"/>
    <property type="match status" value="1"/>
</dbReference>
<sequence>TRRVHGPVLHSRSLAVTPNLTASTNAFTLKSAASLTLRRNMSSRAAGGSAPRIRTIPFHPVPALMILTALLCLGVGLYEYFLSDLQKYPAPVRQALRRALYYQNKNDIPLSLKYFREALELAVESPELERDGAPLTGIIIQLGTYLASLGRHPEAKQTLTLALRHLLGLENDRTIQDQTERSLSTDAAEKKPDSAMFEEDVSALDPFVQKKVVGIAQKLGDIHAAMRRDDEAEQWYTWAVEHLLRISSRPTSKYGDDGDGRVFDKEHMPKWLTNTELGGSLETLGQFYADRNKYTYAMPLYLQALTLAGVDTCHAAVIMNNLSEGFAAMGRLEEAKNWAERGVELAQNPNTRKANKDGEVCDDTCGVLLYNLGMIYEQMDDKTGAMVFYSKAKKHGQEFKNIDVVQEANQALRRLQ</sequence>
<name>A0A8H7VM76_9FUNG</name>
<evidence type="ECO:0000313" key="3">
    <source>
        <dbReference type="Proteomes" id="UP000646827"/>
    </source>
</evidence>
<keyword evidence="3" id="KW-1185">Reference proteome</keyword>
<dbReference type="InterPro" id="IPR040201">
    <property type="entry name" value="Mrg3-like"/>
</dbReference>
<dbReference type="Proteomes" id="UP000646827">
    <property type="component" value="Unassembled WGS sequence"/>
</dbReference>
<dbReference type="Gene3D" id="1.25.40.10">
    <property type="entry name" value="Tetratricopeptide repeat domain"/>
    <property type="match status" value="2"/>
</dbReference>